<evidence type="ECO:0000256" key="2">
    <source>
        <dbReference type="ARBA" id="ARBA00022801"/>
    </source>
</evidence>
<dbReference type="InterPro" id="IPR013078">
    <property type="entry name" value="His_Pase_superF_clade-1"/>
</dbReference>
<dbReference type="SUPFAM" id="SSF55811">
    <property type="entry name" value="Nudix"/>
    <property type="match status" value="1"/>
</dbReference>
<evidence type="ECO:0000259" key="5">
    <source>
        <dbReference type="PROSITE" id="PS51462"/>
    </source>
</evidence>
<evidence type="ECO:0000313" key="7">
    <source>
        <dbReference type="Proteomes" id="UP001595947"/>
    </source>
</evidence>
<dbReference type="PANTHER" id="PTHR21340:SF0">
    <property type="entry name" value="BIS(5'-NUCLEOSYL)-TETRAPHOSPHATASE [ASYMMETRICAL]"/>
    <property type="match status" value="1"/>
</dbReference>
<sequence>MTSPATPLEAVDEQDGPDEDVPRSVHAAGAVLWRPAARGGGVEVAVVHRPHHGDWSLPKGKVDEGESRARTAVREIAEETGYAATLGRHLQTVRYPIGEDRKVVDYWDARAGRGTFVPNGETDELRWLAPAAAGSLLTYDTDRGVLDAFAGTPRPLTTMLLVRHAKAGRRGGHPGPDDERPLDDEGREQARRIADLLGAHGVTRLRAVGKTRCLQTLEPGSHRLGVGITRDDTLSDEAVAADPAGALEHLLALAAPEHGVTAVCAQGYGIPTLVRDLAADDGPRPDVHSNRRLAEPPARKGSIWVLSFHEGRLVAADYVRDPAV</sequence>
<comment type="caution">
    <text evidence="6">The sequence shown here is derived from an EMBL/GenBank/DDBJ whole genome shotgun (WGS) entry which is preliminary data.</text>
</comment>
<dbReference type="InterPro" id="IPR029033">
    <property type="entry name" value="His_PPase_superfam"/>
</dbReference>
<keyword evidence="7" id="KW-1185">Reference proteome</keyword>
<dbReference type="CDD" id="cd03673">
    <property type="entry name" value="NUDIX_Ap6A_hydrolase"/>
    <property type="match status" value="1"/>
</dbReference>
<evidence type="ECO:0000256" key="3">
    <source>
        <dbReference type="RuleBase" id="RU003476"/>
    </source>
</evidence>
<evidence type="ECO:0000256" key="1">
    <source>
        <dbReference type="ARBA" id="ARBA00005582"/>
    </source>
</evidence>
<dbReference type="PANTHER" id="PTHR21340">
    <property type="entry name" value="DIADENOSINE 5,5-P1,P4-TETRAPHOSPHATE PYROPHOSPHOHYDROLASE MUTT"/>
    <property type="match status" value="1"/>
</dbReference>
<accession>A0ABV9YHW3</accession>
<dbReference type="Gene3D" id="3.90.79.10">
    <property type="entry name" value="Nucleoside Triphosphate Pyrophosphohydrolase"/>
    <property type="match status" value="1"/>
</dbReference>
<dbReference type="Pfam" id="PF00300">
    <property type="entry name" value="His_Phos_1"/>
    <property type="match status" value="1"/>
</dbReference>
<dbReference type="Gene3D" id="3.40.50.1240">
    <property type="entry name" value="Phosphoglycerate mutase-like"/>
    <property type="match status" value="1"/>
</dbReference>
<dbReference type="Pfam" id="PF00293">
    <property type="entry name" value="NUDIX"/>
    <property type="match status" value="1"/>
</dbReference>
<feature type="compositionally biased region" description="Basic and acidic residues" evidence="4">
    <location>
        <begin position="175"/>
        <end position="186"/>
    </location>
</feature>
<organism evidence="6 7">
    <name type="scientific">Actinomycetospora atypica</name>
    <dbReference type="NCBI Taxonomy" id="1290095"/>
    <lineage>
        <taxon>Bacteria</taxon>
        <taxon>Bacillati</taxon>
        <taxon>Actinomycetota</taxon>
        <taxon>Actinomycetes</taxon>
        <taxon>Pseudonocardiales</taxon>
        <taxon>Pseudonocardiaceae</taxon>
        <taxon>Actinomycetospora</taxon>
    </lineage>
</organism>
<dbReference type="PRINTS" id="PR00502">
    <property type="entry name" value="NUDIXFAMILY"/>
</dbReference>
<dbReference type="InterPro" id="IPR020084">
    <property type="entry name" value="NUDIX_hydrolase_CS"/>
</dbReference>
<feature type="region of interest" description="Disordered" evidence="4">
    <location>
        <begin position="166"/>
        <end position="186"/>
    </location>
</feature>
<dbReference type="InterPro" id="IPR020476">
    <property type="entry name" value="Nudix_hydrolase"/>
</dbReference>
<feature type="domain" description="Nudix hydrolase" evidence="5">
    <location>
        <begin position="23"/>
        <end position="151"/>
    </location>
</feature>
<dbReference type="CDD" id="cd07067">
    <property type="entry name" value="HP_PGM_like"/>
    <property type="match status" value="1"/>
</dbReference>
<dbReference type="EMBL" id="JBHSIV010000003">
    <property type="protein sequence ID" value="MFC5061446.1"/>
    <property type="molecule type" value="Genomic_DNA"/>
</dbReference>
<keyword evidence="2 3" id="KW-0378">Hydrolase</keyword>
<evidence type="ECO:0000256" key="4">
    <source>
        <dbReference type="SAM" id="MobiDB-lite"/>
    </source>
</evidence>
<protein>
    <submittedName>
        <fullName evidence="6">NUDIX domain-containing protein</fullName>
    </submittedName>
</protein>
<comment type="similarity">
    <text evidence="1 3">Belongs to the Nudix hydrolase family.</text>
</comment>
<gene>
    <name evidence="6" type="ORF">ACFPBZ_04455</name>
</gene>
<dbReference type="InterPro" id="IPR051325">
    <property type="entry name" value="Nudix_hydrolase_domain"/>
</dbReference>
<dbReference type="PROSITE" id="PS00893">
    <property type="entry name" value="NUDIX_BOX"/>
    <property type="match status" value="1"/>
</dbReference>
<feature type="region of interest" description="Disordered" evidence="4">
    <location>
        <begin position="1"/>
        <end position="22"/>
    </location>
</feature>
<dbReference type="RefSeq" id="WP_378034792.1">
    <property type="nucleotide sequence ID" value="NZ_JBHSIV010000003.1"/>
</dbReference>
<dbReference type="PROSITE" id="PS51462">
    <property type="entry name" value="NUDIX"/>
    <property type="match status" value="1"/>
</dbReference>
<dbReference type="SUPFAM" id="SSF53254">
    <property type="entry name" value="Phosphoglycerate mutase-like"/>
    <property type="match status" value="1"/>
</dbReference>
<dbReference type="InterPro" id="IPR000086">
    <property type="entry name" value="NUDIX_hydrolase_dom"/>
</dbReference>
<reference evidence="7" key="1">
    <citation type="journal article" date="2019" name="Int. J. Syst. Evol. Microbiol.">
        <title>The Global Catalogue of Microorganisms (GCM) 10K type strain sequencing project: providing services to taxonomists for standard genome sequencing and annotation.</title>
        <authorList>
            <consortium name="The Broad Institute Genomics Platform"/>
            <consortium name="The Broad Institute Genome Sequencing Center for Infectious Disease"/>
            <person name="Wu L."/>
            <person name="Ma J."/>
        </authorList>
    </citation>
    <scope>NUCLEOTIDE SEQUENCE [LARGE SCALE GENOMIC DNA]</scope>
    <source>
        <strain evidence="7">CGMCC 4.7093</strain>
    </source>
</reference>
<dbReference type="Proteomes" id="UP001595947">
    <property type="component" value="Unassembled WGS sequence"/>
</dbReference>
<proteinExistence type="inferred from homology"/>
<evidence type="ECO:0000313" key="6">
    <source>
        <dbReference type="EMBL" id="MFC5061446.1"/>
    </source>
</evidence>
<name>A0ABV9YHW3_9PSEU</name>
<feature type="compositionally biased region" description="Acidic residues" evidence="4">
    <location>
        <begin position="10"/>
        <end position="19"/>
    </location>
</feature>
<dbReference type="InterPro" id="IPR015797">
    <property type="entry name" value="NUDIX_hydrolase-like_dom_sf"/>
</dbReference>